<dbReference type="GO" id="GO:0003755">
    <property type="term" value="F:peptidyl-prolyl cis-trans isomerase activity"/>
    <property type="evidence" value="ECO:0007669"/>
    <property type="project" value="UniProtKB-KW"/>
</dbReference>
<keyword evidence="4 6" id="KW-0697">Rotamase</keyword>
<dbReference type="SUPFAM" id="SSF54534">
    <property type="entry name" value="FKBP-like"/>
    <property type="match status" value="1"/>
</dbReference>
<dbReference type="STRING" id="545619.SAMN04489860_1273"/>
<dbReference type="Proteomes" id="UP000185663">
    <property type="component" value="Chromosome I"/>
</dbReference>
<evidence type="ECO:0000256" key="6">
    <source>
        <dbReference type="PROSITE-ProRule" id="PRU00277"/>
    </source>
</evidence>
<feature type="domain" description="PPIase FKBP-type" evidence="9">
    <location>
        <begin position="237"/>
        <end position="321"/>
    </location>
</feature>
<dbReference type="OrthoDB" id="25996at2"/>
<dbReference type="EC" id="5.2.1.8" evidence="3 6"/>
<feature type="signal peptide" evidence="8">
    <location>
        <begin position="1"/>
        <end position="26"/>
    </location>
</feature>
<comment type="similarity">
    <text evidence="2">Belongs to the FKBP-type PPIase family.</text>
</comment>
<evidence type="ECO:0000313" key="11">
    <source>
        <dbReference type="Proteomes" id="UP000185663"/>
    </source>
</evidence>
<dbReference type="PANTHER" id="PTHR43811:SF19">
    <property type="entry name" value="39 KDA FK506-BINDING NUCLEAR PROTEIN"/>
    <property type="match status" value="1"/>
</dbReference>
<dbReference type="EMBL" id="LT629776">
    <property type="protein sequence ID" value="SDS31391.1"/>
    <property type="molecule type" value="Genomic_DNA"/>
</dbReference>
<evidence type="ECO:0000256" key="2">
    <source>
        <dbReference type="ARBA" id="ARBA00006577"/>
    </source>
</evidence>
<dbReference type="Pfam" id="PF00254">
    <property type="entry name" value="FKBP_C"/>
    <property type="match status" value="1"/>
</dbReference>
<evidence type="ECO:0000313" key="10">
    <source>
        <dbReference type="EMBL" id="SDS31391.1"/>
    </source>
</evidence>
<keyword evidence="5 6" id="KW-0413">Isomerase</keyword>
<evidence type="ECO:0000256" key="8">
    <source>
        <dbReference type="SAM" id="SignalP"/>
    </source>
</evidence>
<evidence type="ECO:0000256" key="4">
    <source>
        <dbReference type="ARBA" id="ARBA00023110"/>
    </source>
</evidence>
<dbReference type="InterPro" id="IPR001179">
    <property type="entry name" value="PPIase_FKBP_dom"/>
</dbReference>
<dbReference type="PROSITE" id="PS51257">
    <property type="entry name" value="PROKAR_LIPOPROTEIN"/>
    <property type="match status" value="1"/>
</dbReference>
<dbReference type="InterPro" id="IPR046357">
    <property type="entry name" value="PPIase_dom_sf"/>
</dbReference>
<evidence type="ECO:0000256" key="5">
    <source>
        <dbReference type="ARBA" id="ARBA00023235"/>
    </source>
</evidence>
<proteinExistence type="inferred from homology"/>
<feature type="chain" id="PRO_5039296525" description="peptidylprolyl isomerase" evidence="8">
    <location>
        <begin position="27"/>
        <end position="321"/>
    </location>
</feature>
<feature type="region of interest" description="Disordered" evidence="7">
    <location>
        <begin position="176"/>
        <end position="208"/>
    </location>
</feature>
<dbReference type="PROSITE" id="PS50059">
    <property type="entry name" value="FKBP_PPIASE"/>
    <property type="match status" value="1"/>
</dbReference>
<keyword evidence="8" id="KW-0732">Signal</keyword>
<organism evidence="10 11">
    <name type="scientific">Paraoerskovia marina</name>
    <dbReference type="NCBI Taxonomy" id="545619"/>
    <lineage>
        <taxon>Bacteria</taxon>
        <taxon>Bacillati</taxon>
        <taxon>Actinomycetota</taxon>
        <taxon>Actinomycetes</taxon>
        <taxon>Micrococcales</taxon>
        <taxon>Cellulomonadaceae</taxon>
        <taxon>Paraoerskovia</taxon>
    </lineage>
</organism>
<evidence type="ECO:0000256" key="1">
    <source>
        <dbReference type="ARBA" id="ARBA00000971"/>
    </source>
</evidence>
<dbReference type="Gene3D" id="3.10.50.40">
    <property type="match status" value="1"/>
</dbReference>
<feature type="region of interest" description="Disordered" evidence="7">
    <location>
        <begin position="24"/>
        <end position="43"/>
    </location>
</feature>
<protein>
    <recommendedName>
        <fullName evidence="3 6">peptidylprolyl isomerase</fullName>
        <ecNumber evidence="3 6">5.2.1.8</ecNumber>
    </recommendedName>
</protein>
<comment type="catalytic activity">
    <reaction evidence="1 6">
        <text>[protein]-peptidylproline (omega=180) = [protein]-peptidylproline (omega=0)</text>
        <dbReference type="Rhea" id="RHEA:16237"/>
        <dbReference type="Rhea" id="RHEA-COMP:10747"/>
        <dbReference type="Rhea" id="RHEA-COMP:10748"/>
        <dbReference type="ChEBI" id="CHEBI:83833"/>
        <dbReference type="ChEBI" id="CHEBI:83834"/>
        <dbReference type="EC" id="5.2.1.8"/>
    </reaction>
</comment>
<evidence type="ECO:0000256" key="7">
    <source>
        <dbReference type="SAM" id="MobiDB-lite"/>
    </source>
</evidence>
<sequence>MKNRTMRGLAALAVGSALVLSGCSSDGDADGDATATESASTDSLVNANEDDVKTLEAVEVSGDVGSEPEVTFDAPLEVSGPTAVVSVEGDGEPLEEGMRVTMDYVLYDGTGGERVQGTWDEGQTAETFTLGDPAYELLNDTFIGTPVGSRVSFANQSQDADGNATTALSVIELSSGTEPSGLERAEGEAVTPEDGLPTVTLGDDGSPSIEIPDGYEAPDEMVVQTLIKGDGPEVSADQSITAHYTGWTLDGETFDSSWERGEPADFALTGVIEGWTEGLSGQTVGSQVLLVIPPAQAYGAVDGNELQDETLIFVVDILDAY</sequence>
<reference evidence="10 11" key="1">
    <citation type="submission" date="2016-10" db="EMBL/GenBank/DDBJ databases">
        <authorList>
            <person name="de Groot N.N."/>
        </authorList>
    </citation>
    <scope>NUCLEOTIDE SEQUENCE [LARGE SCALE GENOMIC DNA]</scope>
    <source>
        <strain evidence="10 11">DSM 22126</strain>
    </source>
</reference>
<accession>A0A1H1R6N1</accession>
<dbReference type="AlphaFoldDB" id="A0A1H1R6N1"/>
<evidence type="ECO:0000259" key="9">
    <source>
        <dbReference type="PROSITE" id="PS50059"/>
    </source>
</evidence>
<name>A0A1H1R6N1_9CELL</name>
<dbReference type="eggNOG" id="COG0545">
    <property type="taxonomic scope" value="Bacteria"/>
</dbReference>
<gene>
    <name evidence="10" type="ORF">SAMN04489860_1273</name>
</gene>
<dbReference type="RefSeq" id="WP_083371979.1">
    <property type="nucleotide sequence ID" value="NZ_LT629776.1"/>
</dbReference>
<keyword evidence="11" id="KW-1185">Reference proteome</keyword>
<evidence type="ECO:0000256" key="3">
    <source>
        <dbReference type="ARBA" id="ARBA00013194"/>
    </source>
</evidence>
<dbReference type="PANTHER" id="PTHR43811">
    <property type="entry name" value="FKBP-TYPE PEPTIDYL-PROLYL CIS-TRANS ISOMERASE FKPA"/>
    <property type="match status" value="1"/>
</dbReference>